<evidence type="ECO:0008006" key="3">
    <source>
        <dbReference type="Google" id="ProtNLM"/>
    </source>
</evidence>
<evidence type="ECO:0000313" key="1">
    <source>
        <dbReference type="EMBL" id="GAA2094080.1"/>
    </source>
</evidence>
<dbReference type="Proteomes" id="UP001500984">
    <property type="component" value="Unassembled WGS sequence"/>
</dbReference>
<evidence type="ECO:0000313" key="2">
    <source>
        <dbReference type="Proteomes" id="UP001500984"/>
    </source>
</evidence>
<accession>A0ABN2WJU4</accession>
<comment type="caution">
    <text evidence="1">The sequence shown here is derived from an EMBL/GenBank/DDBJ whole genome shotgun (WGS) entry which is preliminary data.</text>
</comment>
<protein>
    <recommendedName>
        <fullName evidence="3">DUF1801 domain-containing protein</fullName>
    </recommendedName>
</protein>
<name>A0ABN2WJU4_9MICO</name>
<gene>
    <name evidence="1" type="ORF">GCM10009823_12850</name>
</gene>
<proteinExistence type="predicted"/>
<dbReference type="EMBL" id="BAAAPZ010000004">
    <property type="protein sequence ID" value="GAA2094080.1"/>
    <property type="molecule type" value="Genomic_DNA"/>
</dbReference>
<reference evidence="1 2" key="1">
    <citation type="journal article" date="2019" name="Int. J. Syst. Evol. Microbiol.">
        <title>The Global Catalogue of Microorganisms (GCM) 10K type strain sequencing project: providing services to taxonomists for standard genome sequencing and annotation.</title>
        <authorList>
            <consortium name="The Broad Institute Genomics Platform"/>
            <consortium name="The Broad Institute Genome Sequencing Center for Infectious Disease"/>
            <person name="Wu L."/>
            <person name="Ma J."/>
        </authorList>
    </citation>
    <scope>NUCLEOTIDE SEQUENCE [LARGE SCALE GENOMIC DNA]</scope>
    <source>
        <strain evidence="1 2">JCM 15900</strain>
    </source>
</reference>
<organism evidence="1 2">
    <name type="scientific">Brevibacterium salitolerans</name>
    <dbReference type="NCBI Taxonomy" id="1403566"/>
    <lineage>
        <taxon>Bacteria</taxon>
        <taxon>Bacillati</taxon>
        <taxon>Actinomycetota</taxon>
        <taxon>Actinomycetes</taxon>
        <taxon>Micrococcales</taxon>
        <taxon>Brevibacteriaceae</taxon>
        <taxon>Brevibacterium</taxon>
    </lineage>
</organism>
<sequence length="156" mass="17100">MERVRARGWKVCAGGRMLGGMAKTHPHITAPTPAQLARLVEDRPEPIAQTYLALHALVLETLPDVEHSVDEVDASIGYAAHQYGYNGWGMAAVTPHSRWVSLTLLQGSRLPDPSGLLEGTAVMRHVKPRAPEEVEEHRVDLTALLLAAARLCEERD</sequence>
<keyword evidence="2" id="KW-1185">Reference proteome</keyword>